<dbReference type="SUPFAM" id="SSF55486">
    <property type="entry name" value="Metalloproteases ('zincins'), catalytic domain"/>
    <property type="match status" value="1"/>
</dbReference>
<name>A0ABP9B9C6_9GAMM</name>
<sequence length="253" mass="28688">MCHVCIDLDLPRSRAKYSVRNAIREFAGNRPPRPVRDYAAAAGGGLRTRMAVLTGKRWKPGRTLKIAFLDGDTTVQARVADIARIWLRHANLKFDFGDHDRAEIRISFRGPGNSSHIGTDALGVSRSKATMTLAGLTPETKDEEYHRAVLHEFGHVLGCIHEHQHPENGIPWRKEPIYAFYAGPPMRWSREKTDRNFFQRYARSETNFGAFDETSIMMYGFPAEWTENGFATRRNTMLSPGDIAFIGSVYPFD</sequence>
<comment type="caution">
    <text evidence="1">The sequence shown here is derived from an EMBL/GenBank/DDBJ whole genome shotgun (WGS) entry which is preliminary data.</text>
</comment>
<keyword evidence="1" id="KW-0378">Hydrolase</keyword>
<reference evidence="2" key="1">
    <citation type="journal article" date="2019" name="Int. J. Syst. Evol. Microbiol.">
        <title>The Global Catalogue of Microorganisms (GCM) 10K type strain sequencing project: providing services to taxonomists for standard genome sequencing and annotation.</title>
        <authorList>
            <consortium name="The Broad Institute Genomics Platform"/>
            <consortium name="The Broad Institute Genome Sequencing Center for Infectious Disease"/>
            <person name="Wu L."/>
            <person name="Ma J."/>
        </authorList>
    </citation>
    <scope>NUCLEOTIDE SEQUENCE [LARGE SCALE GENOMIC DNA]</scope>
    <source>
        <strain evidence="2">JCM 18204</strain>
    </source>
</reference>
<proteinExistence type="predicted"/>
<keyword evidence="1" id="KW-0482">Metalloprotease</keyword>
<protein>
    <submittedName>
        <fullName evidence="1">Matrixin family metalloprotease</fullName>
    </submittedName>
</protein>
<evidence type="ECO:0000313" key="2">
    <source>
        <dbReference type="Proteomes" id="UP001499959"/>
    </source>
</evidence>
<dbReference type="Proteomes" id="UP001499959">
    <property type="component" value="Unassembled WGS sequence"/>
</dbReference>
<gene>
    <name evidence="1" type="ORF">GCM10023307_16850</name>
</gene>
<dbReference type="Gene3D" id="3.40.390.10">
    <property type="entry name" value="Collagenase (Catalytic Domain)"/>
    <property type="match status" value="1"/>
</dbReference>
<dbReference type="GO" id="GO:0008237">
    <property type="term" value="F:metallopeptidase activity"/>
    <property type="evidence" value="ECO:0007669"/>
    <property type="project" value="UniProtKB-KW"/>
</dbReference>
<dbReference type="InterPro" id="IPR024079">
    <property type="entry name" value="MetalloPept_cat_dom_sf"/>
</dbReference>
<dbReference type="EMBL" id="BAABJE010000007">
    <property type="protein sequence ID" value="GAA4792140.1"/>
    <property type="molecule type" value="Genomic_DNA"/>
</dbReference>
<organism evidence="1 2">
    <name type="scientific">Lysobacter hankyongensis</name>
    <dbReference type="NCBI Taxonomy" id="1176535"/>
    <lineage>
        <taxon>Bacteria</taxon>
        <taxon>Pseudomonadati</taxon>
        <taxon>Pseudomonadota</taxon>
        <taxon>Gammaproteobacteria</taxon>
        <taxon>Lysobacterales</taxon>
        <taxon>Lysobacteraceae</taxon>
        <taxon>Lysobacter</taxon>
    </lineage>
</organism>
<keyword evidence="2" id="KW-1185">Reference proteome</keyword>
<accession>A0ABP9B9C6</accession>
<keyword evidence="1" id="KW-0645">Protease</keyword>
<evidence type="ECO:0000313" key="1">
    <source>
        <dbReference type="EMBL" id="GAA4792140.1"/>
    </source>
</evidence>